<feature type="chain" id="PRO_5043382968" description="Sushi domain-containing protein" evidence="1">
    <location>
        <begin position="26"/>
        <end position="262"/>
    </location>
</feature>
<keyword evidence="3" id="KW-1185">Reference proteome</keyword>
<dbReference type="Proteomes" id="UP000762676">
    <property type="component" value="Unassembled WGS sequence"/>
</dbReference>
<feature type="signal peptide" evidence="1">
    <location>
        <begin position="1"/>
        <end position="25"/>
    </location>
</feature>
<protein>
    <recommendedName>
        <fullName evidence="4">Sushi domain-containing protein</fullName>
    </recommendedName>
</protein>
<evidence type="ECO:0000313" key="2">
    <source>
        <dbReference type="EMBL" id="GFR88757.1"/>
    </source>
</evidence>
<accession>A0AAV4GTT4</accession>
<organism evidence="2 3">
    <name type="scientific">Elysia marginata</name>
    <dbReference type="NCBI Taxonomy" id="1093978"/>
    <lineage>
        <taxon>Eukaryota</taxon>
        <taxon>Metazoa</taxon>
        <taxon>Spiralia</taxon>
        <taxon>Lophotrochozoa</taxon>
        <taxon>Mollusca</taxon>
        <taxon>Gastropoda</taxon>
        <taxon>Heterobranchia</taxon>
        <taxon>Euthyneura</taxon>
        <taxon>Panpulmonata</taxon>
        <taxon>Sacoglossa</taxon>
        <taxon>Placobranchoidea</taxon>
        <taxon>Plakobranchidae</taxon>
        <taxon>Elysia</taxon>
    </lineage>
</organism>
<sequence length="262" mass="29720">MSRRRADNYIVLITLVTFLCGEAHCKNYCENSTIKELRFSRLIGKSSMRVKCSGQTQLVGLPKKTRDVSPSDPRTVVLMELRVKWPNLAHDDEERYTINNQGQLFFLNSSTNYSIATSKNGELNTTSLDRQRPGMSTQHQLVYDASQGTYNILGAMFLTYSKDTAGAIVSCKVRCDDDHWTENKTIELLCYNFEYPCKYGDYVDMKAVGICLFVGEHTISWNSARAQCKYKYKGTLVRIPNSLVDAALAGQSVLLILRKNEY</sequence>
<evidence type="ECO:0000313" key="3">
    <source>
        <dbReference type="Proteomes" id="UP000762676"/>
    </source>
</evidence>
<keyword evidence="1" id="KW-0732">Signal</keyword>
<dbReference type="AlphaFoldDB" id="A0AAV4GTT4"/>
<dbReference type="EMBL" id="BMAT01005181">
    <property type="protein sequence ID" value="GFR88757.1"/>
    <property type="molecule type" value="Genomic_DNA"/>
</dbReference>
<reference evidence="2 3" key="1">
    <citation type="journal article" date="2021" name="Elife">
        <title>Chloroplast acquisition without the gene transfer in kleptoplastic sea slugs, Plakobranchus ocellatus.</title>
        <authorList>
            <person name="Maeda T."/>
            <person name="Takahashi S."/>
            <person name="Yoshida T."/>
            <person name="Shimamura S."/>
            <person name="Takaki Y."/>
            <person name="Nagai Y."/>
            <person name="Toyoda A."/>
            <person name="Suzuki Y."/>
            <person name="Arimoto A."/>
            <person name="Ishii H."/>
            <person name="Satoh N."/>
            <person name="Nishiyama T."/>
            <person name="Hasebe M."/>
            <person name="Maruyama T."/>
            <person name="Minagawa J."/>
            <person name="Obokata J."/>
            <person name="Shigenobu S."/>
        </authorList>
    </citation>
    <scope>NUCLEOTIDE SEQUENCE [LARGE SCALE GENOMIC DNA]</scope>
</reference>
<evidence type="ECO:0008006" key="4">
    <source>
        <dbReference type="Google" id="ProtNLM"/>
    </source>
</evidence>
<evidence type="ECO:0000256" key="1">
    <source>
        <dbReference type="SAM" id="SignalP"/>
    </source>
</evidence>
<gene>
    <name evidence="2" type="ORF">ElyMa_002526300</name>
</gene>
<comment type="caution">
    <text evidence="2">The sequence shown here is derived from an EMBL/GenBank/DDBJ whole genome shotgun (WGS) entry which is preliminary data.</text>
</comment>
<name>A0AAV4GTT4_9GAST</name>
<proteinExistence type="predicted"/>